<dbReference type="PANTHER" id="PTHR33840">
    <property type="match status" value="1"/>
</dbReference>
<dbReference type="SUPFAM" id="SSF53474">
    <property type="entry name" value="alpha/beta-Hydrolases"/>
    <property type="match status" value="1"/>
</dbReference>
<keyword evidence="1" id="KW-0732">Signal</keyword>
<dbReference type="RefSeq" id="WP_249972890.1">
    <property type="nucleotide sequence ID" value="NZ_JAMFLZ010000003.1"/>
</dbReference>
<sequence>MRAFFLLLFTCLFFSCGKAVYHLPLKANSKPKKLLVFIDGTGNSESSNTNIAKLYNLVTLQENKNIQAVYIEGVGTKGKVIGLATGWGIGEDVRIAYQFLVDNYKKENKDEIYIFGFSRGAYAARILAGFVDVAGVFDLSKLDKKKKKETIKKLYRTYKEKNASADERREEIVKKFKNFKSQTDVNIEFMGLWDTVEALGLPNSKEDYKRPNTRYNDQLCNVKKAAHALSLNDQRAYLFTPILLTEKHLFEKCKKPIDIDKKVEEVWFFGAHSDVGGGYKNTFIPNYSLNWMIKKIDRFCILKKETKTYSDYESESHNGRYSIMKVISRNRSRNLKKYSDSSTYNNGKLKIHTSVLEKLKNGNLKDYEKNLYNNFSDCFDGNDLNGYYKISDDCFDTVN</sequence>
<dbReference type="InterPro" id="IPR029058">
    <property type="entry name" value="AB_hydrolase_fold"/>
</dbReference>
<evidence type="ECO:0000256" key="1">
    <source>
        <dbReference type="SAM" id="SignalP"/>
    </source>
</evidence>
<evidence type="ECO:0000259" key="2">
    <source>
        <dbReference type="Pfam" id="PF09994"/>
    </source>
</evidence>
<evidence type="ECO:0000313" key="4">
    <source>
        <dbReference type="Proteomes" id="UP001165381"/>
    </source>
</evidence>
<dbReference type="Gene3D" id="3.40.50.1820">
    <property type="entry name" value="alpha/beta hydrolase"/>
    <property type="match status" value="1"/>
</dbReference>
<gene>
    <name evidence="3" type="ORF">M3P09_09115</name>
</gene>
<feature type="chain" id="PRO_5046073910" evidence="1">
    <location>
        <begin position="22"/>
        <end position="399"/>
    </location>
</feature>
<dbReference type="Proteomes" id="UP001165381">
    <property type="component" value="Unassembled WGS sequence"/>
</dbReference>
<feature type="signal peptide" evidence="1">
    <location>
        <begin position="1"/>
        <end position="21"/>
    </location>
</feature>
<feature type="domain" description="T6SS Phospholipase effector Tle1-like catalytic" evidence="2">
    <location>
        <begin position="32"/>
        <end position="294"/>
    </location>
</feature>
<dbReference type="Pfam" id="PF09994">
    <property type="entry name" value="T6SS_Tle1-like_cat"/>
    <property type="match status" value="1"/>
</dbReference>
<organism evidence="3 4">
    <name type="scientific">Jejuia spongiicola</name>
    <dbReference type="NCBI Taxonomy" id="2942207"/>
    <lineage>
        <taxon>Bacteria</taxon>
        <taxon>Pseudomonadati</taxon>
        <taxon>Bacteroidota</taxon>
        <taxon>Flavobacteriia</taxon>
        <taxon>Flavobacteriales</taxon>
        <taxon>Flavobacteriaceae</taxon>
        <taxon>Jejuia</taxon>
    </lineage>
</organism>
<reference evidence="3" key="1">
    <citation type="submission" date="2022-05" db="EMBL/GenBank/DDBJ databases">
        <authorList>
            <person name="Park J.-S."/>
        </authorList>
    </citation>
    <scope>NUCLEOTIDE SEQUENCE</scope>
    <source>
        <strain evidence="3">2012CJ34-3</strain>
    </source>
</reference>
<dbReference type="PROSITE" id="PS51257">
    <property type="entry name" value="PROKAR_LIPOPROTEIN"/>
    <property type="match status" value="1"/>
</dbReference>
<dbReference type="InterPro" id="IPR018712">
    <property type="entry name" value="Tle1-like_cat"/>
</dbReference>
<evidence type="ECO:0000313" key="3">
    <source>
        <dbReference type="EMBL" id="MCL6295152.1"/>
    </source>
</evidence>
<dbReference type="EMBL" id="JAMFLZ010000003">
    <property type="protein sequence ID" value="MCL6295152.1"/>
    <property type="molecule type" value="Genomic_DNA"/>
</dbReference>
<protein>
    <submittedName>
        <fullName evidence="3">DUF2235 domain-containing protein</fullName>
    </submittedName>
</protein>
<dbReference type="PANTHER" id="PTHR33840:SF1">
    <property type="entry name" value="TLE1 PHOSPHOLIPASE DOMAIN-CONTAINING PROTEIN"/>
    <property type="match status" value="1"/>
</dbReference>
<proteinExistence type="predicted"/>
<keyword evidence="4" id="KW-1185">Reference proteome</keyword>
<accession>A0ABT0QDU5</accession>
<name>A0ABT0QDU5_9FLAO</name>
<comment type="caution">
    <text evidence="3">The sequence shown here is derived from an EMBL/GenBank/DDBJ whole genome shotgun (WGS) entry which is preliminary data.</text>
</comment>